<evidence type="ECO:0000256" key="5">
    <source>
        <dbReference type="ARBA" id="ARBA00022729"/>
    </source>
</evidence>
<reference evidence="15 16" key="1">
    <citation type="submission" date="2018-10" db="EMBL/GenBank/DDBJ databases">
        <authorList>
            <person name="Jung H.S."/>
            <person name="Jeon C.O."/>
        </authorList>
    </citation>
    <scope>NUCLEOTIDE SEQUENCE [LARGE SCALE GENOMIC DNA]</scope>
    <source>
        <strain evidence="15 16">MA-7-27</strain>
    </source>
</reference>
<comment type="similarity">
    <text evidence="10 11">Belongs to the TonB-dependent receptor family.</text>
</comment>
<feature type="region of interest" description="Disordered" evidence="12">
    <location>
        <begin position="15"/>
        <end position="39"/>
    </location>
</feature>
<evidence type="ECO:0000256" key="1">
    <source>
        <dbReference type="ARBA" id="ARBA00004571"/>
    </source>
</evidence>
<dbReference type="Gene3D" id="2.170.130.10">
    <property type="entry name" value="TonB-dependent receptor, plug domain"/>
    <property type="match status" value="1"/>
</dbReference>
<evidence type="ECO:0000256" key="11">
    <source>
        <dbReference type="RuleBase" id="RU003357"/>
    </source>
</evidence>
<evidence type="ECO:0000256" key="6">
    <source>
        <dbReference type="ARBA" id="ARBA00023077"/>
    </source>
</evidence>
<feature type="compositionally biased region" description="Basic and acidic residues" evidence="12">
    <location>
        <begin position="27"/>
        <end position="37"/>
    </location>
</feature>
<keyword evidence="8 15" id="KW-0675">Receptor</keyword>
<evidence type="ECO:0000256" key="7">
    <source>
        <dbReference type="ARBA" id="ARBA00023136"/>
    </source>
</evidence>
<keyword evidence="16" id="KW-1185">Reference proteome</keyword>
<dbReference type="AlphaFoldDB" id="A0A3L9Y208"/>
<evidence type="ECO:0000256" key="2">
    <source>
        <dbReference type="ARBA" id="ARBA00022448"/>
    </source>
</evidence>
<proteinExistence type="inferred from homology"/>
<dbReference type="EMBL" id="RCNT01000003">
    <property type="protein sequence ID" value="RMA42861.1"/>
    <property type="molecule type" value="Genomic_DNA"/>
</dbReference>
<keyword evidence="7 10" id="KW-0472">Membrane</keyword>
<evidence type="ECO:0000259" key="13">
    <source>
        <dbReference type="Pfam" id="PF00593"/>
    </source>
</evidence>
<dbReference type="InterPro" id="IPR036942">
    <property type="entry name" value="Beta-barrel_TonB_sf"/>
</dbReference>
<dbReference type="InterPro" id="IPR012910">
    <property type="entry name" value="Plug_dom"/>
</dbReference>
<dbReference type="Pfam" id="PF07715">
    <property type="entry name" value="Plug"/>
    <property type="match status" value="1"/>
</dbReference>
<evidence type="ECO:0000259" key="14">
    <source>
        <dbReference type="Pfam" id="PF07715"/>
    </source>
</evidence>
<keyword evidence="6 11" id="KW-0798">TonB box</keyword>
<dbReference type="PANTHER" id="PTHR30069:SF29">
    <property type="entry name" value="HEMOGLOBIN AND HEMOGLOBIN-HAPTOGLOBIN-BINDING PROTEIN 1-RELATED"/>
    <property type="match status" value="1"/>
</dbReference>
<dbReference type="InterPro" id="IPR037066">
    <property type="entry name" value="Plug_dom_sf"/>
</dbReference>
<evidence type="ECO:0000313" key="16">
    <source>
        <dbReference type="Proteomes" id="UP000281343"/>
    </source>
</evidence>
<dbReference type="GO" id="GO:0015344">
    <property type="term" value="F:siderophore uptake transmembrane transporter activity"/>
    <property type="evidence" value="ECO:0007669"/>
    <property type="project" value="TreeGrafter"/>
</dbReference>
<dbReference type="PROSITE" id="PS52016">
    <property type="entry name" value="TONB_DEPENDENT_REC_3"/>
    <property type="match status" value="1"/>
</dbReference>
<keyword evidence="5" id="KW-0732">Signal</keyword>
<dbReference type="Proteomes" id="UP000281343">
    <property type="component" value="Unassembled WGS sequence"/>
</dbReference>
<dbReference type="InterPro" id="IPR000531">
    <property type="entry name" value="Beta-barrel_TonB"/>
</dbReference>
<gene>
    <name evidence="15" type="ORF">D9R08_08815</name>
</gene>
<dbReference type="Gene3D" id="2.40.170.20">
    <property type="entry name" value="TonB-dependent receptor, beta-barrel domain"/>
    <property type="match status" value="1"/>
</dbReference>
<dbReference type="InterPro" id="IPR039426">
    <property type="entry name" value="TonB-dep_rcpt-like"/>
</dbReference>
<comment type="subcellular location">
    <subcellularLocation>
        <location evidence="1 10">Cell outer membrane</location>
        <topology evidence="1 10">Multi-pass membrane protein</topology>
    </subcellularLocation>
</comment>
<dbReference type="SUPFAM" id="SSF56935">
    <property type="entry name" value="Porins"/>
    <property type="match status" value="1"/>
</dbReference>
<dbReference type="GO" id="GO:0044718">
    <property type="term" value="P:siderophore transmembrane transport"/>
    <property type="evidence" value="ECO:0007669"/>
    <property type="project" value="TreeGrafter"/>
</dbReference>
<dbReference type="CDD" id="cd01347">
    <property type="entry name" value="ligand_gated_channel"/>
    <property type="match status" value="1"/>
</dbReference>
<keyword evidence="2 10" id="KW-0813">Transport</keyword>
<dbReference type="GO" id="GO:0009279">
    <property type="term" value="C:cell outer membrane"/>
    <property type="evidence" value="ECO:0007669"/>
    <property type="project" value="UniProtKB-SubCell"/>
</dbReference>
<comment type="caution">
    <text evidence="15">The sequence shown here is derived from an EMBL/GenBank/DDBJ whole genome shotgun (WGS) entry which is preliminary data.</text>
</comment>
<dbReference type="PANTHER" id="PTHR30069">
    <property type="entry name" value="TONB-DEPENDENT OUTER MEMBRANE RECEPTOR"/>
    <property type="match status" value="1"/>
</dbReference>
<evidence type="ECO:0000256" key="3">
    <source>
        <dbReference type="ARBA" id="ARBA00022452"/>
    </source>
</evidence>
<feature type="domain" description="TonB-dependent receptor-like beta-barrel" evidence="13">
    <location>
        <begin position="224"/>
        <end position="626"/>
    </location>
</feature>
<name>A0A3L9Y208_9RHOB</name>
<feature type="domain" description="TonB-dependent receptor plug" evidence="14">
    <location>
        <begin position="83"/>
        <end position="190"/>
    </location>
</feature>
<evidence type="ECO:0000256" key="8">
    <source>
        <dbReference type="ARBA" id="ARBA00023170"/>
    </source>
</evidence>
<keyword evidence="3 10" id="KW-1134">Transmembrane beta strand</keyword>
<evidence type="ECO:0000313" key="15">
    <source>
        <dbReference type="EMBL" id="RMA42861.1"/>
    </source>
</evidence>
<keyword evidence="4 10" id="KW-0812">Transmembrane</keyword>
<organism evidence="15 16">
    <name type="scientific">Rhodophyticola porphyridii</name>
    <dbReference type="NCBI Taxonomy" id="1852017"/>
    <lineage>
        <taxon>Bacteria</taxon>
        <taxon>Pseudomonadati</taxon>
        <taxon>Pseudomonadota</taxon>
        <taxon>Alphaproteobacteria</taxon>
        <taxon>Rhodobacterales</taxon>
        <taxon>Roseobacteraceae</taxon>
        <taxon>Rhodophyticola</taxon>
    </lineage>
</organism>
<sequence length="652" mass="69680">MDNGLSVVVALSPSAAGPSPFQRQPWHHRDPPDRAGKGDIMNKTLGAVAATLLTTTSALAQDAPVFTLNEIIFSAGLTALEASRTGVSVQVIDEDDLEAEGDRPLVDVLDRLPGISITRNGPLGTQTALRVRGLNTYYTPVLINGIDMTDPASTQTQFDLGSITTAGISRIEVLYGSQSAIYGSEAIAGVINITTLSPPEENGTEVTVELEAGSYETYSGLIGIGTRFDRGSVALSYGHVGSEGFSAADENQGNTEADGFESNTATLQAEYELTDSVNVGASLFYQTATYEYDAGGGAGGDAGRFAEEERLGARLFTTFDAFGIDNEVALTFSKTDRAQFNVPASFNTPFIGERIGLGYQGTIALRNDGTLTFGADRTREEFFVGPSSFSPASSGDIDLTAVYADLNIPLTPDLDLGAALRYDDHSLFGSAVTGRVALAWRPAAGTVVRVSAATGFRAPSLNELFGPFGSNPDLDPEESRSFDLGVEHNFGRGRVAATLFYTEIDNLIDYVFPVPNGYVQVPGTSVTRGIELSGQYELTDNLSVFGNYTYTDARAADDTRLRRVPYHDATIGISGTFGTGWSADFALQMVNDRVDPAPVENYAVANASIGYRVNEATDVYLRVENLFDEQYQAIRGYGTSDRAVYLGLRSRF</sequence>
<evidence type="ECO:0000256" key="9">
    <source>
        <dbReference type="ARBA" id="ARBA00023237"/>
    </source>
</evidence>
<accession>A0A3L9Y208</accession>
<protein>
    <submittedName>
        <fullName evidence="15">TonB-dependent receptor</fullName>
    </submittedName>
</protein>
<dbReference type="Pfam" id="PF00593">
    <property type="entry name" value="TonB_dep_Rec_b-barrel"/>
    <property type="match status" value="1"/>
</dbReference>
<keyword evidence="9 10" id="KW-0998">Cell outer membrane</keyword>
<evidence type="ECO:0000256" key="4">
    <source>
        <dbReference type="ARBA" id="ARBA00022692"/>
    </source>
</evidence>
<evidence type="ECO:0000256" key="10">
    <source>
        <dbReference type="PROSITE-ProRule" id="PRU01360"/>
    </source>
</evidence>
<evidence type="ECO:0000256" key="12">
    <source>
        <dbReference type="SAM" id="MobiDB-lite"/>
    </source>
</evidence>